<dbReference type="PANTHER" id="PTHR42686">
    <property type="entry name" value="GH17980P-RELATED"/>
    <property type="match status" value="1"/>
</dbReference>
<dbReference type="InterPro" id="IPR036812">
    <property type="entry name" value="NAD(P)_OxRdtase_dom_sf"/>
</dbReference>
<name>A0A9N9RU44_9DIPT</name>
<dbReference type="InterPro" id="IPR044479">
    <property type="entry name" value="LGALDH-like"/>
</dbReference>
<accession>A0A9N9RU44</accession>
<dbReference type="CDD" id="cd19163">
    <property type="entry name" value="AKR_galDH"/>
    <property type="match status" value="1"/>
</dbReference>
<dbReference type="AlphaFoldDB" id="A0A9N9RU44"/>
<feature type="domain" description="NADP-dependent oxidoreductase" evidence="1">
    <location>
        <begin position="35"/>
        <end position="313"/>
    </location>
</feature>
<evidence type="ECO:0000313" key="3">
    <source>
        <dbReference type="Proteomes" id="UP001153620"/>
    </source>
</evidence>
<reference evidence="2" key="2">
    <citation type="submission" date="2022-10" db="EMBL/GenBank/DDBJ databases">
        <authorList>
            <consortium name="ENA_rothamsted_submissions"/>
            <consortium name="culmorum"/>
            <person name="King R."/>
        </authorList>
    </citation>
    <scope>NUCLEOTIDE SEQUENCE</scope>
</reference>
<dbReference type="EMBL" id="OU895878">
    <property type="protein sequence ID" value="CAG9802544.1"/>
    <property type="molecule type" value="Genomic_DNA"/>
</dbReference>
<reference evidence="2" key="1">
    <citation type="submission" date="2022-01" db="EMBL/GenBank/DDBJ databases">
        <authorList>
            <person name="King R."/>
        </authorList>
    </citation>
    <scope>NUCLEOTIDE SEQUENCE</scope>
</reference>
<dbReference type="SUPFAM" id="SSF51430">
    <property type="entry name" value="NAD(P)-linked oxidoreductase"/>
    <property type="match status" value="1"/>
</dbReference>
<dbReference type="GO" id="GO:0010349">
    <property type="term" value="F:L-galactose dehydrogenase activity"/>
    <property type="evidence" value="ECO:0007669"/>
    <property type="project" value="InterPro"/>
</dbReference>
<sequence length="352" mass="39929">MSLPPTFVEGFHYEDQVRRMEYRQLGKTHMLVSKISIGGGTLCDMAYGILDFDEAKRTVIEALRRGINYIDTAVYYGEGQSESNIGKILKEVPREAYYIATKTCRFERAGPNQFDFGYERTIKSVDESMKRLGVDYIDLYQLHDVEFADNIDEVINGAFKACLELKQMGKIRAIGINGYPLSVLKEGICKGDGKLDTVLTYSRYVLTDDSLLEYLPFFNDMNVGVICAAVQAMGLLTNNGPQAWHPANDELKAIAAEASEFCKSNEVQLGKLAAYHSMNIPGKVGTFLMGMEKMEYLNHNLSAMLDGLNVKEMNVYKTLMNSVFSKVKKEIQHWEGFEVSRYRNEKKTWQKH</sequence>
<dbReference type="PANTHER" id="PTHR42686:SF1">
    <property type="entry name" value="GH17980P-RELATED"/>
    <property type="match status" value="1"/>
</dbReference>
<dbReference type="PRINTS" id="PR00069">
    <property type="entry name" value="ALDKETRDTASE"/>
</dbReference>
<keyword evidence="3" id="KW-1185">Reference proteome</keyword>
<dbReference type="Gene3D" id="3.20.20.100">
    <property type="entry name" value="NADP-dependent oxidoreductase domain"/>
    <property type="match status" value="1"/>
</dbReference>
<dbReference type="InterPro" id="IPR023210">
    <property type="entry name" value="NADP_OxRdtase_dom"/>
</dbReference>
<dbReference type="OrthoDB" id="48988at2759"/>
<proteinExistence type="predicted"/>
<dbReference type="Proteomes" id="UP001153620">
    <property type="component" value="Chromosome 2"/>
</dbReference>
<dbReference type="Pfam" id="PF00248">
    <property type="entry name" value="Aldo_ket_red"/>
    <property type="match status" value="1"/>
</dbReference>
<dbReference type="InterPro" id="IPR020471">
    <property type="entry name" value="AKR"/>
</dbReference>
<gene>
    <name evidence="2" type="ORF">CHIRRI_LOCUS5451</name>
</gene>
<evidence type="ECO:0000259" key="1">
    <source>
        <dbReference type="Pfam" id="PF00248"/>
    </source>
</evidence>
<evidence type="ECO:0000313" key="2">
    <source>
        <dbReference type="EMBL" id="CAG9802544.1"/>
    </source>
</evidence>
<protein>
    <recommendedName>
        <fullName evidence="1">NADP-dependent oxidoreductase domain-containing protein</fullName>
    </recommendedName>
</protein>
<dbReference type="GO" id="GO:0005829">
    <property type="term" value="C:cytosol"/>
    <property type="evidence" value="ECO:0007669"/>
    <property type="project" value="TreeGrafter"/>
</dbReference>
<organism evidence="2 3">
    <name type="scientific">Chironomus riparius</name>
    <dbReference type="NCBI Taxonomy" id="315576"/>
    <lineage>
        <taxon>Eukaryota</taxon>
        <taxon>Metazoa</taxon>
        <taxon>Ecdysozoa</taxon>
        <taxon>Arthropoda</taxon>
        <taxon>Hexapoda</taxon>
        <taxon>Insecta</taxon>
        <taxon>Pterygota</taxon>
        <taxon>Neoptera</taxon>
        <taxon>Endopterygota</taxon>
        <taxon>Diptera</taxon>
        <taxon>Nematocera</taxon>
        <taxon>Chironomoidea</taxon>
        <taxon>Chironomidae</taxon>
        <taxon>Chironominae</taxon>
        <taxon>Chironomus</taxon>
    </lineage>
</organism>